<evidence type="ECO:0000313" key="11">
    <source>
        <dbReference type="Proteomes" id="UP000323297"/>
    </source>
</evidence>
<sequence>MIKLLSRYISVGIVNTALHWAVFGIMVYIMKNDQAVSNVVAFLCAVTFSFFANAKFTFNAKATSRGYILFVGFMGLLSFISGQISDRFSISPLITLIEFSSISLVCGFVYSKFVVFRDPK</sequence>
<name>A0A5B0SZ21_9ENTR</name>
<comment type="function">
    <text evidence="6 7">Involved in O antigen modification. Involved in the translocation of bactoprenol-linked glucose across the cytoplasmic membrane.</text>
</comment>
<evidence type="ECO:0000256" key="1">
    <source>
        <dbReference type="ARBA" id="ARBA00004141"/>
    </source>
</evidence>
<proteinExistence type="inferred from homology"/>
<gene>
    <name evidence="10" type="ORF">D3H66_14545</name>
</gene>
<dbReference type="RefSeq" id="WP_149607834.1">
    <property type="nucleotide sequence ID" value="NZ_JALGBJ010000143.1"/>
</dbReference>
<keyword evidence="4 8" id="KW-1133">Transmembrane helix</keyword>
<evidence type="ECO:0000256" key="7">
    <source>
        <dbReference type="PIRNR" id="PIRNR006298"/>
    </source>
</evidence>
<evidence type="ECO:0000256" key="3">
    <source>
        <dbReference type="ARBA" id="ARBA00022692"/>
    </source>
</evidence>
<comment type="similarity">
    <text evidence="7">Belongs to the gtrA family.</text>
</comment>
<dbReference type="Pfam" id="PF04138">
    <property type="entry name" value="GtrA_DPMS_TM"/>
    <property type="match status" value="1"/>
</dbReference>
<evidence type="ECO:0000259" key="9">
    <source>
        <dbReference type="Pfam" id="PF04138"/>
    </source>
</evidence>
<reference evidence="10 11" key="1">
    <citation type="submission" date="2019-08" db="EMBL/GenBank/DDBJ databases">
        <title>Draft genome sequence of Citrobacter portucalensis strain isolated from green turtle.</title>
        <authorList>
            <person name="Fernandes M.R."/>
            <person name="Sellera F.P."/>
            <person name="Goldeberg D.W."/>
            <person name="Costa D.C."/>
            <person name="Lincopan N."/>
        </authorList>
    </citation>
    <scope>NUCLEOTIDE SEQUENCE [LARGE SCALE GENOMIC DNA]</scope>
    <source>
        <strain evidence="10 11">TV06</strain>
    </source>
</reference>
<keyword evidence="3 8" id="KW-0812">Transmembrane</keyword>
<evidence type="ECO:0000256" key="6">
    <source>
        <dbReference type="ARBA" id="ARBA00025595"/>
    </source>
</evidence>
<protein>
    <recommendedName>
        <fullName evidence="7">Bactoprenol-linked glucose translocase</fullName>
    </recommendedName>
</protein>
<evidence type="ECO:0000256" key="5">
    <source>
        <dbReference type="ARBA" id="ARBA00023136"/>
    </source>
</evidence>
<dbReference type="InterPro" id="IPR051401">
    <property type="entry name" value="GtrA_CellWall_Glycosyl"/>
</dbReference>
<feature type="domain" description="GtrA/DPMS transmembrane" evidence="9">
    <location>
        <begin position="7"/>
        <end position="116"/>
    </location>
</feature>
<evidence type="ECO:0000256" key="2">
    <source>
        <dbReference type="ARBA" id="ARBA00022448"/>
    </source>
</evidence>
<accession>A0A5B0SZ21</accession>
<dbReference type="EMBL" id="VTZD01000016">
    <property type="protein sequence ID" value="KAA1143181.1"/>
    <property type="molecule type" value="Genomic_DNA"/>
</dbReference>
<dbReference type="AlphaFoldDB" id="A0A5B0SZ21"/>
<dbReference type="PANTHER" id="PTHR38459:SF1">
    <property type="entry name" value="PROPHAGE BACTOPRENOL-LINKED GLUCOSE TRANSLOCASE HOMOLOG"/>
    <property type="match status" value="1"/>
</dbReference>
<dbReference type="Proteomes" id="UP000323297">
    <property type="component" value="Unassembled WGS sequence"/>
</dbReference>
<keyword evidence="5 8" id="KW-0472">Membrane</keyword>
<feature type="transmembrane region" description="Helical" evidence="8">
    <location>
        <begin position="35"/>
        <end position="54"/>
    </location>
</feature>
<dbReference type="PANTHER" id="PTHR38459">
    <property type="entry name" value="PROPHAGE BACTOPRENOL-LINKED GLUCOSE TRANSLOCASE HOMOLOG"/>
    <property type="match status" value="1"/>
</dbReference>
<evidence type="ECO:0000256" key="4">
    <source>
        <dbReference type="ARBA" id="ARBA00022989"/>
    </source>
</evidence>
<feature type="transmembrane region" description="Helical" evidence="8">
    <location>
        <begin position="7"/>
        <end position="29"/>
    </location>
</feature>
<comment type="caution">
    <text evidence="10">The sequence shown here is derived from an EMBL/GenBank/DDBJ whole genome shotgun (WGS) entry which is preliminary data.</text>
</comment>
<feature type="transmembrane region" description="Helical" evidence="8">
    <location>
        <begin position="90"/>
        <end position="110"/>
    </location>
</feature>
<dbReference type="InterPro" id="IPR016480">
    <property type="entry name" value="Glc_translocase_bactprenl-link"/>
</dbReference>
<dbReference type="GO" id="GO:0005886">
    <property type="term" value="C:plasma membrane"/>
    <property type="evidence" value="ECO:0007669"/>
    <property type="project" value="TreeGrafter"/>
</dbReference>
<dbReference type="GO" id="GO:0000271">
    <property type="term" value="P:polysaccharide biosynthetic process"/>
    <property type="evidence" value="ECO:0007669"/>
    <property type="project" value="InterPro"/>
</dbReference>
<evidence type="ECO:0000256" key="8">
    <source>
        <dbReference type="SAM" id="Phobius"/>
    </source>
</evidence>
<dbReference type="PIRSF" id="PIRSF006298">
    <property type="entry name" value="GtrA_prd"/>
    <property type="match status" value="1"/>
</dbReference>
<comment type="subcellular location">
    <subcellularLocation>
        <location evidence="1">Membrane</location>
        <topology evidence="1">Multi-pass membrane protein</topology>
    </subcellularLocation>
</comment>
<dbReference type="InterPro" id="IPR007267">
    <property type="entry name" value="GtrA_DPMS_TM"/>
</dbReference>
<organism evidence="10 11">
    <name type="scientific">Citrobacter portucalensis</name>
    <dbReference type="NCBI Taxonomy" id="1639133"/>
    <lineage>
        <taxon>Bacteria</taxon>
        <taxon>Pseudomonadati</taxon>
        <taxon>Pseudomonadota</taxon>
        <taxon>Gammaproteobacteria</taxon>
        <taxon>Enterobacterales</taxon>
        <taxon>Enterobacteriaceae</taxon>
        <taxon>Citrobacter</taxon>
        <taxon>Citrobacter freundii complex</taxon>
    </lineage>
</organism>
<keyword evidence="2 7" id="KW-0813">Transport</keyword>
<feature type="transmembrane region" description="Helical" evidence="8">
    <location>
        <begin position="66"/>
        <end position="84"/>
    </location>
</feature>
<evidence type="ECO:0000313" key="10">
    <source>
        <dbReference type="EMBL" id="KAA1143181.1"/>
    </source>
</evidence>